<dbReference type="PANTHER" id="PTHR43605:SF10">
    <property type="entry name" value="ACYL-COA SYNTHETASE MEDIUM CHAIN FAMILY MEMBER 3"/>
    <property type="match status" value="1"/>
</dbReference>
<dbReference type="AlphaFoldDB" id="A0A7C1NQA5"/>
<dbReference type="FunFam" id="3.30.300.30:FF:000005">
    <property type="entry name" value="Acyl-coenzyme A synthetase ACSM5, mitochondrial"/>
    <property type="match status" value="1"/>
</dbReference>
<dbReference type="Pfam" id="PF00501">
    <property type="entry name" value="AMP-binding"/>
    <property type="match status" value="1"/>
</dbReference>
<protein>
    <submittedName>
        <fullName evidence="7">Acyl-CoA synthetase</fullName>
    </submittedName>
</protein>
<comment type="caution">
    <text evidence="7">The sequence shown here is derived from an EMBL/GenBank/DDBJ whole genome shotgun (WGS) entry which is preliminary data.</text>
</comment>
<dbReference type="GO" id="GO:0006637">
    <property type="term" value="P:acyl-CoA metabolic process"/>
    <property type="evidence" value="ECO:0007669"/>
    <property type="project" value="TreeGrafter"/>
</dbReference>
<dbReference type="InterPro" id="IPR025110">
    <property type="entry name" value="AMP-bd_C"/>
</dbReference>
<evidence type="ECO:0000313" key="7">
    <source>
        <dbReference type="EMBL" id="HEA87836.1"/>
    </source>
</evidence>
<dbReference type="GO" id="GO:0004321">
    <property type="term" value="F:fatty-acyl-CoA synthase activity"/>
    <property type="evidence" value="ECO:0007669"/>
    <property type="project" value="TreeGrafter"/>
</dbReference>
<evidence type="ECO:0000259" key="6">
    <source>
        <dbReference type="Pfam" id="PF13193"/>
    </source>
</evidence>
<proteinExistence type="inferred from homology"/>
<dbReference type="PANTHER" id="PTHR43605">
    <property type="entry name" value="ACYL-COENZYME A SYNTHETASE"/>
    <property type="match status" value="1"/>
</dbReference>
<evidence type="ECO:0000256" key="1">
    <source>
        <dbReference type="ARBA" id="ARBA00006432"/>
    </source>
</evidence>
<keyword evidence="3" id="KW-0547">Nucleotide-binding</keyword>
<dbReference type="InterPro" id="IPR045851">
    <property type="entry name" value="AMP-bd_C_sf"/>
</dbReference>
<evidence type="ECO:0000313" key="8">
    <source>
        <dbReference type="EMBL" id="HFJ53674.1"/>
    </source>
</evidence>
<reference evidence="7" key="1">
    <citation type="journal article" date="2020" name="mSystems">
        <title>Genome- and Community-Level Interaction Insights into Carbon Utilization and Element Cycling Functions of Hydrothermarchaeota in Hydrothermal Sediment.</title>
        <authorList>
            <person name="Zhou Z."/>
            <person name="Liu Y."/>
            <person name="Xu W."/>
            <person name="Pan J."/>
            <person name="Luo Z.H."/>
            <person name="Li M."/>
        </authorList>
    </citation>
    <scope>NUCLEOTIDE SEQUENCE [LARGE SCALE GENOMIC DNA]</scope>
    <source>
        <strain evidence="7">SpSt-265</strain>
        <strain evidence="8">SpSt-465</strain>
    </source>
</reference>
<sequence>MKHNMENYEETYRSFKWEIPEFYNFAYDTVDSWAEKDRTKLALISVADDPKVAQKHTFWELSRLSNRFANVLMAAGARPGDRLLVLLPRIPEWYVAVLGAMKAGVVFMPTPTLSMPKDIEYRLNSSGAAFAITDIDNAFKIRDIQQNCPNLKAVFIVGGQQEGWISYEEEMEKAAPEVKERIRTRTSDPLLIYFTSGTVGYPKMVEHTHAYPLAHIVTAKFVHDLQPSDIHWTIADTGWAKTAWGKLFGQWIIGCTVLQRNPKGRFNAKAALEVLERYGVTTFCAPPTAYRLLILEDLKKYRLSLRHCVSAGEPLNPEVIRAWETGTGLKIYDFYGQTETVAVLANYPCLPIREGSMGKPTPGHYVAIVDDEGNELPAGEEGHIAIRIRPFHPPGIFKGYLNQPDANQVAFRGDWYYTGDKAYKDEEGYFWFVGRADDVIKASGYRIGPFEVESALIEHPAVQESAVIGKPDPVRGEIVKAFVILKPGYEPSEQLVKELQEHCKRVTAPYKYPREIEFVKELPKTISGKIRRGELRRMELARLAAAKEQKQQ</sequence>
<evidence type="ECO:0000256" key="3">
    <source>
        <dbReference type="ARBA" id="ARBA00022741"/>
    </source>
</evidence>
<dbReference type="Gene3D" id="3.30.300.30">
    <property type="match status" value="1"/>
</dbReference>
<evidence type="ECO:0000259" key="5">
    <source>
        <dbReference type="Pfam" id="PF00501"/>
    </source>
</evidence>
<evidence type="ECO:0000256" key="2">
    <source>
        <dbReference type="ARBA" id="ARBA00022598"/>
    </source>
</evidence>
<dbReference type="GO" id="GO:0015645">
    <property type="term" value="F:fatty acid ligase activity"/>
    <property type="evidence" value="ECO:0007669"/>
    <property type="project" value="TreeGrafter"/>
</dbReference>
<organism evidence="7">
    <name type="scientific">candidate division WOR-3 bacterium</name>
    <dbReference type="NCBI Taxonomy" id="2052148"/>
    <lineage>
        <taxon>Bacteria</taxon>
        <taxon>Bacteria division WOR-3</taxon>
    </lineage>
</organism>
<gene>
    <name evidence="7" type="ORF">ENP94_07525</name>
    <name evidence="8" type="ORF">ENS16_03170</name>
</gene>
<feature type="domain" description="AMP-binding enzyme C-terminal" evidence="6">
    <location>
        <begin position="451"/>
        <end position="529"/>
    </location>
</feature>
<dbReference type="Gene3D" id="3.40.50.12780">
    <property type="entry name" value="N-terminal domain of ligase-like"/>
    <property type="match status" value="1"/>
</dbReference>
<dbReference type="GO" id="GO:0005524">
    <property type="term" value="F:ATP binding"/>
    <property type="evidence" value="ECO:0007669"/>
    <property type="project" value="UniProtKB-KW"/>
</dbReference>
<dbReference type="GO" id="GO:0006633">
    <property type="term" value="P:fatty acid biosynthetic process"/>
    <property type="evidence" value="ECO:0007669"/>
    <property type="project" value="TreeGrafter"/>
</dbReference>
<dbReference type="EMBL" id="DSTU01000004">
    <property type="protein sequence ID" value="HFJ53674.1"/>
    <property type="molecule type" value="Genomic_DNA"/>
</dbReference>
<dbReference type="CDD" id="cd05972">
    <property type="entry name" value="MACS_like"/>
    <property type="match status" value="1"/>
</dbReference>
<feature type="domain" description="AMP-dependent synthetase/ligase" evidence="5">
    <location>
        <begin position="32"/>
        <end position="401"/>
    </location>
</feature>
<comment type="similarity">
    <text evidence="1">Belongs to the ATP-dependent AMP-binding enzyme family.</text>
</comment>
<dbReference type="InterPro" id="IPR042099">
    <property type="entry name" value="ANL_N_sf"/>
</dbReference>
<dbReference type="SUPFAM" id="SSF56801">
    <property type="entry name" value="Acetyl-CoA synthetase-like"/>
    <property type="match status" value="1"/>
</dbReference>
<dbReference type="InterPro" id="IPR051087">
    <property type="entry name" value="Mitochondrial_ACSM"/>
</dbReference>
<accession>A0A7C1NQA5</accession>
<name>A0A7C1NQA5_UNCW3</name>
<keyword evidence="4" id="KW-0067">ATP-binding</keyword>
<dbReference type="InterPro" id="IPR000873">
    <property type="entry name" value="AMP-dep_synth/lig_dom"/>
</dbReference>
<evidence type="ECO:0000256" key="4">
    <source>
        <dbReference type="ARBA" id="ARBA00022840"/>
    </source>
</evidence>
<dbReference type="Pfam" id="PF13193">
    <property type="entry name" value="AMP-binding_C"/>
    <property type="match status" value="1"/>
</dbReference>
<keyword evidence="2" id="KW-0436">Ligase</keyword>
<dbReference type="EMBL" id="DSLG01000008">
    <property type="protein sequence ID" value="HEA87836.1"/>
    <property type="molecule type" value="Genomic_DNA"/>
</dbReference>
<dbReference type="GO" id="GO:0016405">
    <property type="term" value="F:CoA-ligase activity"/>
    <property type="evidence" value="ECO:0007669"/>
    <property type="project" value="UniProtKB-ARBA"/>
</dbReference>